<evidence type="ECO:0000313" key="3">
    <source>
        <dbReference type="Proteomes" id="UP000214720"/>
    </source>
</evidence>
<sequence>MGFFFKEELQPELRLYSAICGFADPWPLASTKVVFDFSRGKSREFFCLACRRFLGETMPRLHNLTPGFQRGEQNVASPLRDDRNSEANYWFFHSNKLNRLLRIESDVLFFSVVTLEFCRDVVSYDSVPEGSPEAGRARDVDLVVNFATGKKEYWQCRRDPQNHKHSRRQRESNFRLIHAGDVELGRIRFDNCLLLSGAMTAARDYDCVPACQSILGMFADRTAVTIGEILSIADADVGLLYAALARLLAEGTLETEIDNQMLSGQSVVNKTASSAQAGAPYLPGVLGATSSAAVSPPTNVGGCDADASDVLTCRARRLIPPEYLNATWATPSLSEIPNEKRAKYSDSKRIVDAYRRGDTYRKISDAFRVSVEEIARLVKRCVEPCGDGGIYGYYGLIPGRRFARRKATSASAKREKGGSYAWTNLLENVEGLADSINQWVLDGGVPTESKPLDMVEIHRLFRAELHKAGLGESDYPLSNFDRGQDALYRHVRQIKKTHLVRYTRIYNGETAEQRARYLGRGHRRIIRPSRPGSFAQLDYWRTDNLSKITVDNGFGEAFESVLPKWYYAVMVDELYSFVMAGFPTLEKTPSTESALETLDRFVHPDKYRLSDFARDADIDTLGPCFSPELVAQMRGGRFDVLRVDNAWANLSDAFIRAAVYQFGAAVNFGPTYTWVTRAVVERVIRNISQLVKKSIGSEAVPTLEQLRYALDEACLDHNITGTERLHNSSPVTALKDAIRRQGDSLVVLPLPRQTIDHGTMLDHYFVTSLRGNTSKDVRPIFQHFRRRYESDVLGAYSELLRVRGKRSSVGVNGGEKVPLNGGGPL</sequence>
<evidence type="ECO:0000313" key="2">
    <source>
        <dbReference type="EMBL" id="OXC72629.1"/>
    </source>
</evidence>
<dbReference type="InterPro" id="IPR001584">
    <property type="entry name" value="Integrase_cat-core"/>
</dbReference>
<dbReference type="Gene3D" id="3.30.420.10">
    <property type="entry name" value="Ribonuclease H-like superfamily/Ribonuclease H"/>
    <property type="match status" value="1"/>
</dbReference>
<protein>
    <submittedName>
        <fullName evidence="2">Putative by FrameD</fullName>
    </submittedName>
</protein>
<dbReference type="Proteomes" id="UP000214720">
    <property type="component" value="Unassembled WGS sequence"/>
</dbReference>
<dbReference type="AlphaFoldDB" id="A0A226WP77"/>
<organism evidence="2 3">
    <name type="scientific">Caballeronia sordidicola</name>
    <name type="common">Burkholderia sordidicola</name>
    <dbReference type="NCBI Taxonomy" id="196367"/>
    <lineage>
        <taxon>Bacteria</taxon>
        <taxon>Pseudomonadati</taxon>
        <taxon>Pseudomonadota</taxon>
        <taxon>Betaproteobacteria</taxon>
        <taxon>Burkholderiales</taxon>
        <taxon>Burkholderiaceae</taxon>
        <taxon>Caballeronia</taxon>
    </lineage>
</organism>
<dbReference type="SUPFAM" id="SSF53098">
    <property type="entry name" value="Ribonuclease H-like"/>
    <property type="match status" value="1"/>
</dbReference>
<proteinExistence type="predicted"/>
<dbReference type="InterPro" id="IPR012337">
    <property type="entry name" value="RNaseH-like_sf"/>
</dbReference>
<dbReference type="GO" id="GO:0003676">
    <property type="term" value="F:nucleic acid binding"/>
    <property type="evidence" value="ECO:0007669"/>
    <property type="project" value="InterPro"/>
</dbReference>
<evidence type="ECO:0000259" key="1">
    <source>
        <dbReference type="PROSITE" id="PS50994"/>
    </source>
</evidence>
<dbReference type="GO" id="GO:0015074">
    <property type="term" value="P:DNA integration"/>
    <property type="evidence" value="ECO:0007669"/>
    <property type="project" value="InterPro"/>
</dbReference>
<dbReference type="EMBL" id="MTHB01000273">
    <property type="protein sequence ID" value="OXC72629.1"/>
    <property type="molecule type" value="Genomic_DNA"/>
</dbReference>
<dbReference type="PROSITE" id="PS50994">
    <property type="entry name" value="INTEGRASE"/>
    <property type="match status" value="1"/>
</dbReference>
<gene>
    <name evidence="2" type="ORF">BSU04_41000</name>
</gene>
<comment type="caution">
    <text evidence="2">The sequence shown here is derived from an EMBL/GenBank/DDBJ whole genome shotgun (WGS) entry which is preliminary data.</text>
</comment>
<accession>A0A226WP77</accession>
<reference evidence="3" key="1">
    <citation type="submission" date="2017-01" db="EMBL/GenBank/DDBJ databases">
        <title>Genome Analysis of Deinococcus marmoris KOPRI26562.</title>
        <authorList>
            <person name="Kim J.H."/>
            <person name="Oh H.-M."/>
        </authorList>
    </citation>
    <scope>NUCLEOTIDE SEQUENCE [LARGE SCALE GENOMIC DNA]</scope>
    <source>
        <strain evidence="3">PAMC 26633</strain>
    </source>
</reference>
<dbReference type="InterPro" id="IPR036397">
    <property type="entry name" value="RNaseH_sf"/>
</dbReference>
<name>A0A226WP77_CABSO</name>
<feature type="domain" description="Integrase catalytic" evidence="1">
    <location>
        <begin position="527"/>
        <end position="738"/>
    </location>
</feature>